<gene>
    <name evidence="2" type="ORF">B9P89_28075</name>
</gene>
<reference evidence="2 3" key="1">
    <citation type="submission" date="2017-04" db="EMBL/GenBank/DDBJ databases">
        <title>Emergence of KPC-2-producing Citrobacter isolates from sediments of a Chinese river.</title>
        <authorList>
            <person name="Zheng B."/>
        </authorList>
    </citation>
    <scope>NUCLEOTIDE SEQUENCE [LARGE SCALE GENOMIC DNA]</scope>
    <source>
        <strain evidence="2 3">C191</strain>
    </source>
</reference>
<comment type="caution">
    <text evidence="2">The sequence shown here is derived from an EMBL/GenBank/DDBJ whole genome shotgun (WGS) entry which is preliminary data.</text>
</comment>
<proteinExistence type="predicted"/>
<dbReference type="RefSeq" id="WP_094543513.1">
    <property type="nucleotide sequence ID" value="NZ_NEEZ01000070.1"/>
</dbReference>
<feature type="region of interest" description="Disordered" evidence="1">
    <location>
        <begin position="291"/>
        <end position="312"/>
    </location>
</feature>
<protein>
    <submittedName>
        <fullName evidence="2">Uncharacterized protein</fullName>
    </submittedName>
</protein>
<evidence type="ECO:0000313" key="3">
    <source>
        <dbReference type="Proteomes" id="UP000215827"/>
    </source>
</evidence>
<evidence type="ECO:0000313" key="2">
    <source>
        <dbReference type="EMBL" id="OYQ93082.1"/>
    </source>
</evidence>
<organism evidence="2 3">
    <name type="scientific">Citrobacter freundii</name>
    <dbReference type="NCBI Taxonomy" id="546"/>
    <lineage>
        <taxon>Bacteria</taxon>
        <taxon>Pseudomonadati</taxon>
        <taxon>Pseudomonadota</taxon>
        <taxon>Gammaproteobacteria</taxon>
        <taxon>Enterobacterales</taxon>
        <taxon>Enterobacteriaceae</taxon>
        <taxon>Citrobacter</taxon>
        <taxon>Citrobacter freundii complex</taxon>
    </lineage>
</organism>
<evidence type="ECO:0000256" key="1">
    <source>
        <dbReference type="SAM" id="MobiDB-lite"/>
    </source>
</evidence>
<name>A0AA44SHR8_CITFR</name>
<dbReference type="AlphaFoldDB" id="A0AA44SHR8"/>
<accession>A0AA44SHR8</accession>
<feature type="compositionally biased region" description="Polar residues" evidence="1">
    <location>
        <begin position="296"/>
        <end position="305"/>
    </location>
</feature>
<sequence>MPKNNVLLNTTNIMPSWVTIREAVDIANKNANIKIKDGDIYRHALDGNIYLSIYFQSSVVLKKVKLSGCKINLRTVEKSLASRLCFLEKNCFINQRDLIVSTEGECIVPKQSIIDTTLNGHEYFLIQHLLAHSLGIPLPLKGDKTVNYGISVNFSGDIFQVFEKVTWQERIKKQIMKIPDGIVQEISDQEINKYREKDYFPIHDLPADACFVIRYSEIEKLINTSPGEEISSPTPNRISTPLSRLFWLACKHNDAISPLIRKPYKLLSIFEQWASTDGITDHLSGDTLKSALERGSPTSVSTSNEVHTHRSN</sequence>
<dbReference type="EMBL" id="NEFA01000070">
    <property type="protein sequence ID" value="OYQ93082.1"/>
    <property type="molecule type" value="Genomic_DNA"/>
</dbReference>
<dbReference type="Proteomes" id="UP000215827">
    <property type="component" value="Unassembled WGS sequence"/>
</dbReference>